<keyword evidence="2" id="KW-1185">Reference proteome</keyword>
<name>A0AAV3PRA0_LITER</name>
<protein>
    <submittedName>
        <fullName evidence="1">Uncharacterized protein</fullName>
    </submittedName>
</protein>
<dbReference type="AlphaFoldDB" id="A0AAV3PRA0"/>
<comment type="caution">
    <text evidence="1">The sequence shown here is derived from an EMBL/GenBank/DDBJ whole genome shotgun (WGS) entry which is preliminary data.</text>
</comment>
<evidence type="ECO:0000313" key="1">
    <source>
        <dbReference type="EMBL" id="GAA0153765.1"/>
    </source>
</evidence>
<accession>A0AAV3PRA0</accession>
<dbReference type="PANTHER" id="PTHR11439:SF470">
    <property type="entry name" value="CYSTEINE-RICH RLK (RECEPTOR-LIKE PROTEIN KINASE) 8"/>
    <property type="match status" value="1"/>
</dbReference>
<dbReference type="Proteomes" id="UP001454036">
    <property type="component" value="Unassembled WGS sequence"/>
</dbReference>
<dbReference type="PANTHER" id="PTHR11439">
    <property type="entry name" value="GAG-POL-RELATED RETROTRANSPOSON"/>
    <property type="match status" value="1"/>
</dbReference>
<evidence type="ECO:0000313" key="2">
    <source>
        <dbReference type="Proteomes" id="UP001454036"/>
    </source>
</evidence>
<organism evidence="1 2">
    <name type="scientific">Lithospermum erythrorhizon</name>
    <name type="common">Purple gromwell</name>
    <name type="synonym">Lithospermum officinale var. erythrorhizon</name>
    <dbReference type="NCBI Taxonomy" id="34254"/>
    <lineage>
        <taxon>Eukaryota</taxon>
        <taxon>Viridiplantae</taxon>
        <taxon>Streptophyta</taxon>
        <taxon>Embryophyta</taxon>
        <taxon>Tracheophyta</taxon>
        <taxon>Spermatophyta</taxon>
        <taxon>Magnoliopsida</taxon>
        <taxon>eudicotyledons</taxon>
        <taxon>Gunneridae</taxon>
        <taxon>Pentapetalae</taxon>
        <taxon>asterids</taxon>
        <taxon>lamiids</taxon>
        <taxon>Boraginales</taxon>
        <taxon>Boraginaceae</taxon>
        <taxon>Boraginoideae</taxon>
        <taxon>Lithospermeae</taxon>
        <taxon>Lithospermum</taxon>
    </lineage>
</organism>
<gene>
    <name evidence="1" type="ORF">LIER_11927</name>
</gene>
<dbReference type="CDD" id="cd09272">
    <property type="entry name" value="RNase_HI_RT_Ty1"/>
    <property type="match status" value="1"/>
</dbReference>
<dbReference type="EMBL" id="BAABME010002249">
    <property type="protein sequence ID" value="GAA0153765.1"/>
    <property type="molecule type" value="Genomic_DNA"/>
</dbReference>
<proteinExistence type="predicted"/>
<reference evidence="1 2" key="1">
    <citation type="submission" date="2024-01" db="EMBL/GenBank/DDBJ databases">
        <title>The complete chloroplast genome sequence of Lithospermum erythrorhizon: insights into the phylogenetic relationship among Boraginaceae species and the maternal lineages of purple gromwells.</title>
        <authorList>
            <person name="Okada T."/>
            <person name="Watanabe K."/>
        </authorList>
    </citation>
    <scope>NUCLEOTIDE SEQUENCE [LARGE SCALE GENOMIC DNA]</scope>
</reference>
<sequence>MKDLCILKYFLSIEVACSQEGIFISQRKHVLDLIFEAGLLGAKLMGFPIKQNQRLAEWANCPLTRRSVYGWIVFLGDSPISLKTNKQVTVSRSSAKAGYRFMATVTCELKWLKGLLRGLGLSHPRPMRLYCDSQSALYLARTHQTFA</sequence>